<keyword evidence="2" id="KW-1185">Reference proteome</keyword>
<evidence type="ECO:0000313" key="2">
    <source>
        <dbReference type="Proteomes" id="UP000019118"/>
    </source>
</evidence>
<dbReference type="EnsemblMetazoa" id="XM_019905531.1">
    <property type="protein sequence ID" value="XP_019761090.1"/>
    <property type="gene ID" value="LOC109538333"/>
</dbReference>
<dbReference type="Proteomes" id="UP000019118">
    <property type="component" value="Unassembled WGS sequence"/>
</dbReference>
<reference evidence="2" key="1">
    <citation type="journal article" date="2013" name="Genome Biol.">
        <title>Draft genome of the mountain pine beetle, Dendroctonus ponderosae Hopkins, a major forest pest.</title>
        <authorList>
            <person name="Keeling C.I."/>
            <person name="Yuen M.M."/>
            <person name="Liao N.Y."/>
            <person name="Docking T.R."/>
            <person name="Chan S.K."/>
            <person name="Taylor G.A."/>
            <person name="Palmquist D.L."/>
            <person name="Jackman S.D."/>
            <person name="Nguyen A."/>
            <person name="Li M."/>
            <person name="Henderson H."/>
            <person name="Janes J.K."/>
            <person name="Zhao Y."/>
            <person name="Pandoh P."/>
            <person name="Moore R."/>
            <person name="Sperling F.A."/>
            <person name="Huber D.P."/>
            <person name="Birol I."/>
            <person name="Jones S.J."/>
            <person name="Bohlmann J."/>
        </authorList>
    </citation>
    <scope>NUCLEOTIDE SEQUENCE</scope>
</reference>
<accession>A0AAR5PJ74</accession>
<organism evidence="1 2">
    <name type="scientific">Dendroctonus ponderosae</name>
    <name type="common">Mountain pine beetle</name>
    <dbReference type="NCBI Taxonomy" id="77166"/>
    <lineage>
        <taxon>Eukaryota</taxon>
        <taxon>Metazoa</taxon>
        <taxon>Ecdysozoa</taxon>
        <taxon>Arthropoda</taxon>
        <taxon>Hexapoda</taxon>
        <taxon>Insecta</taxon>
        <taxon>Pterygota</taxon>
        <taxon>Neoptera</taxon>
        <taxon>Endopterygota</taxon>
        <taxon>Coleoptera</taxon>
        <taxon>Polyphaga</taxon>
        <taxon>Cucujiformia</taxon>
        <taxon>Curculionidae</taxon>
        <taxon>Scolytinae</taxon>
        <taxon>Dendroctonus</taxon>
    </lineage>
</organism>
<name>A0AAR5PJ74_DENPD</name>
<reference evidence="1" key="2">
    <citation type="submission" date="2024-08" db="UniProtKB">
        <authorList>
            <consortium name="EnsemblMetazoa"/>
        </authorList>
    </citation>
    <scope>IDENTIFICATION</scope>
</reference>
<protein>
    <submittedName>
        <fullName evidence="1">Uncharacterized protein</fullName>
    </submittedName>
</protein>
<proteinExistence type="predicted"/>
<evidence type="ECO:0000313" key="1">
    <source>
        <dbReference type="EnsemblMetazoa" id="XP_019761090.1"/>
    </source>
</evidence>
<sequence length="275" mass="30851">MYNRSESLYANTRTYQNPKSFQSIKQPFAWKPPMSPRTNTNQIQTMSSMYSSNSVQSESVRSNFGKQNGQCSTPSMGLVATVRVQPTNGQNVVNHSNNSLGLMGAPKPRIYYSSQNSTTNELNRNSLKTSDGRVKLKNVGDTEQEKLCILTGTVERVIKYGKIFQNKFSYFQVFGSVVSIKEGKVPFENTMLLRDKKGPILHLIYYSNTTHVNIDDFHLGQNLRAVGRMVGPNVMSAHTIRAATEEELEVLPRMCYISDYSVSVLCGDGQMFQKA</sequence>
<dbReference type="AlphaFoldDB" id="A0AAR5PJ74"/>